<feature type="compositionally biased region" description="Polar residues" evidence="1">
    <location>
        <begin position="80"/>
        <end position="100"/>
    </location>
</feature>
<dbReference type="OrthoDB" id="10051416at2759"/>
<gene>
    <name evidence="2" type="ORF">CSKR_108333</name>
</gene>
<dbReference type="EMBL" id="NIRI02000042">
    <property type="protein sequence ID" value="KAG5452160.1"/>
    <property type="molecule type" value="Genomic_DNA"/>
</dbReference>
<dbReference type="InParanoid" id="A0A419PCA1"/>
<organism evidence="2 3">
    <name type="scientific">Clonorchis sinensis</name>
    <name type="common">Chinese liver fluke</name>
    <dbReference type="NCBI Taxonomy" id="79923"/>
    <lineage>
        <taxon>Eukaryota</taxon>
        <taxon>Metazoa</taxon>
        <taxon>Spiralia</taxon>
        <taxon>Lophotrochozoa</taxon>
        <taxon>Platyhelminthes</taxon>
        <taxon>Trematoda</taxon>
        <taxon>Digenea</taxon>
        <taxon>Opisthorchiida</taxon>
        <taxon>Opisthorchiata</taxon>
        <taxon>Opisthorchiidae</taxon>
        <taxon>Clonorchis</taxon>
    </lineage>
</organism>
<dbReference type="AlphaFoldDB" id="A0A419PCA1"/>
<sequence length="114" mass="12461">MCCTRAASCFSWYDIQDIAEYFHKGSYSQVSKGVGYEDAVPGSASSHSLTAFGPTHKNVSGEWWSAQWLEREFTDRKIRGSNSTSPSQLPLSRLGQSGSTPAIVLPSSGRAVRR</sequence>
<comment type="caution">
    <text evidence="2">The sequence shown here is derived from an EMBL/GenBank/DDBJ whole genome shotgun (WGS) entry which is preliminary data.</text>
</comment>
<evidence type="ECO:0000313" key="2">
    <source>
        <dbReference type="EMBL" id="KAG5452160.1"/>
    </source>
</evidence>
<name>A0A419PCA1_CLOSI</name>
<protein>
    <submittedName>
        <fullName evidence="2">Uncharacterized protein</fullName>
    </submittedName>
</protein>
<proteinExistence type="predicted"/>
<evidence type="ECO:0000313" key="3">
    <source>
        <dbReference type="Proteomes" id="UP000286415"/>
    </source>
</evidence>
<evidence type="ECO:0000256" key="1">
    <source>
        <dbReference type="SAM" id="MobiDB-lite"/>
    </source>
</evidence>
<keyword evidence="3" id="KW-1185">Reference proteome</keyword>
<dbReference type="Proteomes" id="UP000286415">
    <property type="component" value="Unassembled WGS sequence"/>
</dbReference>
<reference evidence="2 3" key="2">
    <citation type="journal article" date="2021" name="Genomics">
        <title>High-quality reference genome for Clonorchis sinensis.</title>
        <authorList>
            <person name="Young N.D."/>
            <person name="Stroehlein A.J."/>
            <person name="Kinkar L."/>
            <person name="Wang T."/>
            <person name="Sohn W.M."/>
            <person name="Chang B.C.H."/>
            <person name="Kaur P."/>
            <person name="Weisz D."/>
            <person name="Dudchenko O."/>
            <person name="Aiden E.L."/>
            <person name="Korhonen P.K."/>
            <person name="Gasser R.B."/>
        </authorList>
    </citation>
    <scope>NUCLEOTIDE SEQUENCE [LARGE SCALE GENOMIC DNA]</scope>
    <source>
        <strain evidence="2">Cs-k2</strain>
    </source>
</reference>
<accession>A0A419PCA1</accession>
<reference evidence="2 3" key="1">
    <citation type="journal article" date="2018" name="Biotechnol. Adv.">
        <title>Improved genomic resources and new bioinformatic workflow for the carcinogenic parasite Clonorchis sinensis: Biotechnological implications.</title>
        <authorList>
            <person name="Wang D."/>
            <person name="Korhonen P.K."/>
            <person name="Gasser R.B."/>
            <person name="Young N.D."/>
        </authorList>
    </citation>
    <scope>NUCLEOTIDE SEQUENCE [LARGE SCALE GENOMIC DNA]</scope>
    <source>
        <strain evidence="2">Cs-k2</strain>
    </source>
</reference>
<feature type="region of interest" description="Disordered" evidence="1">
    <location>
        <begin position="77"/>
        <end position="114"/>
    </location>
</feature>